<dbReference type="Pfam" id="PF12705">
    <property type="entry name" value="PDDEXK_1"/>
    <property type="match status" value="1"/>
</dbReference>
<evidence type="ECO:0000259" key="2">
    <source>
        <dbReference type="Pfam" id="PF12705"/>
    </source>
</evidence>
<dbReference type="GO" id="GO:0006264">
    <property type="term" value="P:mitochondrial DNA replication"/>
    <property type="evidence" value="ECO:0007669"/>
    <property type="project" value="TreeGrafter"/>
</dbReference>
<accession>A0A9J6BEB0</accession>
<dbReference type="Proteomes" id="UP001107558">
    <property type="component" value="Chromosome 4"/>
</dbReference>
<dbReference type="PANTHER" id="PTHR31340">
    <property type="entry name" value="MITOCHONDRIAL GENOME MAINTENANCE EXONUCLEASE 1"/>
    <property type="match status" value="1"/>
</dbReference>
<comment type="subcellular location">
    <subcellularLocation>
        <location evidence="1">Mitochondrion</location>
    </subcellularLocation>
</comment>
<dbReference type="EC" id="3.1.-.-" evidence="1"/>
<proteinExistence type="inferred from homology"/>
<dbReference type="OrthoDB" id="5777131at2759"/>
<evidence type="ECO:0000256" key="1">
    <source>
        <dbReference type="HAMAP-Rule" id="MF_03030"/>
    </source>
</evidence>
<dbReference type="HAMAP" id="MF_03030">
    <property type="entry name" value="MGME1"/>
    <property type="match status" value="1"/>
</dbReference>
<dbReference type="PANTHER" id="PTHR31340:SF5">
    <property type="entry name" value="MITOCHONDRIAL GENOME MAINTENANCE EXONUCLEASE 1"/>
    <property type="match status" value="1"/>
</dbReference>
<keyword evidence="1" id="KW-0269">Exonuclease</keyword>
<name>A0A9J6BEB0_POLVA</name>
<dbReference type="EMBL" id="JADBJN010000004">
    <property type="protein sequence ID" value="KAG5668212.1"/>
    <property type="molecule type" value="Genomic_DNA"/>
</dbReference>
<dbReference type="GO" id="GO:0043504">
    <property type="term" value="P:mitochondrial DNA repair"/>
    <property type="evidence" value="ECO:0007669"/>
    <property type="project" value="UniProtKB-UniRule"/>
</dbReference>
<keyword evidence="1" id="KW-0540">Nuclease</keyword>
<dbReference type="AlphaFoldDB" id="A0A9J6BEB0"/>
<reference evidence="3" key="1">
    <citation type="submission" date="2021-03" db="EMBL/GenBank/DDBJ databases">
        <title>Chromosome level genome of the anhydrobiotic midge Polypedilum vanderplanki.</title>
        <authorList>
            <person name="Yoshida Y."/>
            <person name="Kikawada T."/>
            <person name="Gusev O."/>
        </authorList>
    </citation>
    <scope>NUCLEOTIDE SEQUENCE</scope>
    <source>
        <strain evidence="3">NIAS01</strain>
        <tissue evidence="3">Whole body or cell culture</tissue>
    </source>
</reference>
<dbReference type="GO" id="GO:0005739">
    <property type="term" value="C:mitochondrion"/>
    <property type="evidence" value="ECO:0007669"/>
    <property type="project" value="UniProtKB-SubCell"/>
</dbReference>
<evidence type="ECO:0000313" key="4">
    <source>
        <dbReference type="Proteomes" id="UP001107558"/>
    </source>
</evidence>
<evidence type="ECO:0000313" key="3">
    <source>
        <dbReference type="EMBL" id="KAG5668212.1"/>
    </source>
</evidence>
<comment type="caution">
    <text evidence="3">The sequence shown here is derived from an EMBL/GenBank/DDBJ whole genome shotgun (WGS) entry which is preliminary data.</text>
</comment>
<feature type="active site" evidence="1">
    <location>
        <position position="330"/>
    </location>
</feature>
<comment type="function">
    <text evidence="1">Metal-dependent single-stranded DNA (ssDNA) exonuclease involved in mitochondrial genome maintenance.</text>
</comment>
<organism evidence="3 4">
    <name type="scientific">Polypedilum vanderplanki</name>
    <name type="common">Sleeping chironomid midge</name>
    <dbReference type="NCBI Taxonomy" id="319348"/>
    <lineage>
        <taxon>Eukaryota</taxon>
        <taxon>Metazoa</taxon>
        <taxon>Ecdysozoa</taxon>
        <taxon>Arthropoda</taxon>
        <taxon>Hexapoda</taxon>
        <taxon>Insecta</taxon>
        <taxon>Pterygota</taxon>
        <taxon>Neoptera</taxon>
        <taxon>Endopterygota</taxon>
        <taxon>Diptera</taxon>
        <taxon>Nematocera</taxon>
        <taxon>Chironomoidea</taxon>
        <taxon>Chironomidae</taxon>
        <taxon>Chironominae</taxon>
        <taxon>Polypedilum</taxon>
        <taxon>Polypedilum</taxon>
    </lineage>
</organism>
<sequence>MFRQIKWLQSSSKTIRIFIRNKSVIIRQVETTKMSRAEKIKNQNFETSNLYGPRTKLKKENIVAQLKATDDRSNGKSSEMYWILGNNNTKKSKKLLDQIKENEQEEQQVILKTKKKKTALEKEEKLPETFAKFKLDLPKPVKVTIQNALDNINSNRIDMNKNVMKEIPFDQKQLRSMINFPLILQQNDVMTDIFNKTLIMERKIDFTPSVSKVLQATMSASQRSALIQWKNLKIAELGQEGFQAMQEEYLNRGKLFHNCLQKYFNNIEINEDNVPSNTKELWKSISHVLCEFQVPAIATEQSIFHPHLRYKGIVDCISVHHKSSTLSVIEWKNSDRHKKTVSSTYDAPLQLCAYLAALNATQFKDKPLKSGIIVVAYNDGQSADLFHLSHEELNIYWKKWLNRLQEYWISYRDNTLANEEI</sequence>
<dbReference type="GO" id="GO:0008297">
    <property type="term" value="F:single-stranded DNA exodeoxyribonuclease activity"/>
    <property type="evidence" value="ECO:0007669"/>
    <property type="project" value="UniProtKB-UniRule"/>
</dbReference>
<comment type="similarity">
    <text evidence="1">Belongs to the MGME1 family.</text>
</comment>
<feature type="active site" evidence="1">
    <location>
        <position position="332"/>
    </location>
</feature>
<protein>
    <recommendedName>
        <fullName evidence="1">Mitochondrial genome maintenance exonuclease 1</fullName>
        <ecNumber evidence="1">3.1.-.-</ecNumber>
    </recommendedName>
</protein>
<keyword evidence="1" id="KW-0496">Mitochondrion</keyword>
<feature type="active site" evidence="1">
    <location>
        <position position="315"/>
    </location>
</feature>
<feature type="domain" description="PD-(D/E)XK endonuclease-like" evidence="2">
    <location>
        <begin position="297"/>
        <end position="375"/>
    </location>
</feature>
<gene>
    <name evidence="3" type="ORF">PVAND_016160</name>
</gene>
<keyword evidence="1" id="KW-0378">Hydrolase</keyword>
<keyword evidence="4" id="KW-1185">Reference proteome</keyword>
<dbReference type="InterPro" id="IPR038726">
    <property type="entry name" value="PDDEXK_AddAB-type"/>
</dbReference>